<gene>
    <name evidence="2" type="ORF">PM006_12870</name>
</gene>
<feature type="domain" description="N-acetyltransferase" evidence="1">
    <location>
        <begin position="2"/>
        <end position="169"/>
    </location>
</feature>
<name>A0AAW6AZ16_CLOSY</name>
<protein>
    <submittedName>
        <fullName evidence="2">GNAT family N-acetyltransferase</fullName>
    </submittedName>
</protein>
<organism evidence="2 3">
    <name type="scientific">Clostridium symbiosum</name>
    <name type="common">Bacteroides symbiosus</name>
    <dbReference type="NCBI Taxonomy" id="1512"/>
    <lineage>
        <taxon>Bacteria</taxon>
        <taxon>Bacillati</taxon>
        <taxon>Bacillota</taxon>
        <taxon>Clostridia</taxon>
        <taxon>Lachnospirales</taxon>
        <taxon>Lachnospiraceae</taxon>
        <taxon>Otoolea</taxon>
    </lineage>
</organism>
<dbReference type="RefSeq" id="WP_272123059.1">
    <property type="nucleotide sequence ID" value="NZ_JAQLGH010000031.1"/>
</dbReference>
<dbReference type="InterPro" id="IPR000182">
    <property type="entry name" value="GNAT_dom"/>
</dbReference>
<dbReference type="GO" id="GO:0016747">
    <property type="term" value="F:acyltransferase activity, transferring groups other than amino-acyl groups"/>
    <property type="evidence" value="ECO:0007669"/>
    <property type="project" value="InterPro"/>
</dbReference>
<evidence type="ECO:0000313" key="2">
    <source>
        <dbReference type="EMBL" id="MDB2001095.1"/>
    </source>
</evidence>
<dbReference type="SUPFAM" id="SSF55729">
    <property type="entry name" value="Acyl-CoA N-acyltransferases (Nat)"/>
    <property type="match status" value="1"/>
</dbReference>
<sequence>MIETESLILDKAKFSDWKEMYCNVWSQPESAKYMEWNITTSEENAKIRIMKTIAFQKEHDTYLVYEKATGKAIGFAGVEKIEPYIYQEAGICLGPDYVGKGLGKQILQGLIQYCKEEFSAKKFIYSTREENRASNRLAKSLGFTVISSVPKTDSKDGHSYNLLQYSLKL</sequence>
<dbReference type="PROSITE" id="PS51186">
    <property type="entry name" value="GNAT"/>
    <property type="match status" value="1"/>
</dbReference>
<accession>A0AAW6AZ16</accession>
<proteinExistence type="predicted"/>
<dbReference type="Proteomes" id="UP001300871">
    <property type="component" value="Unassembled WGS sequence"/>
</dbReference>
<dbReference type="CDD" id="cd04301">
    <property type="entry name" value="NAT_SF"/>
    <property type="match status" value="1"/>
</dbReference>
<dbReference type="Pfam" id="PF13302">
    <property type="entry name" value="Acetyltransf_3"/>
    <property type="match status" value="1"/>
</dbReference>
<dbReference type="InterPro" id="IPR016181">
    <property type="entry name" value="Acyl_CoA_acyltransferase"/>
</dbReference>
<dbReference type="EMBL" id="JAQLGM010000031">
    <property type="protein sequence ID" value="MDB2001095.1"/>
    <property type="molecule type" value="Genomic_DNA"/>
</dbReference>
<dbReference type="AlphaFoldDB" id="A0AAW6AZ16"/>
<dbReference type="Gene3D" id="3.40.630.30">
    <property type="match status" value="1"/>
</dbReference>
<evidence type="ECO:0000313" key="3">
    <source>
        <dbReference type="Proteomes" id="UP001300871"/>
    </source>
</evidence>
<dbReference type="InterPro" id="IPR051531">
    <property type="entry name" value="N-acetyltransferase"/>
</dbReference>
<evidence type="ECO:0000259" key="1">
    <source>
        <dbReference type="PROSITE" id="PS51186"/>
    </source>
</evidence>
<dbReference type="PANTHER" id="PTHR43792">
    <property type="entry name" value="GNAT FAMILY, PUTATIVE (AFU_ORTHOLOGUE AFUA_3G00765)-RELATED-RELATED"/>
    <property type="match status" value="1"/>
</dbReference>
<reference evidence="2" key="1">
    <citation type="submission" date="2023-01" db="EMBL/GenBank/DDBJ databases">
        <title>Human gut microbiome strain richness.</title>
        <authorList>
            <person name="Chen-Liaw A."/>
        </authorList>
    </citation>
    <scope>NUCLEOTIDE SEQUENCE</scope>
    <source>
        <strain evidence="2">B1_m1001713B170214d0_201011</strain>
    </source>
</reference>
<comment type="caution">
    <text evidence="2">The sequence shown here is derived from an EMBL/GenBank/DDBJ whole genome shotgun (WGS) entry which is preliminary data.</text>
</comment>
<dbReference type="PANTHER" id="PTHR43792:SF16">
    <property type="entry name" value="N-ACETYLTRANSFERASE DOMAIN-CONTAINING PROTEIN"/>
    <property type="match status" value="1"/>
</dbReference>